<dbReference type="STRING" id="1653476.THC_0381"/>
<keyword evidence="5 16" id="KW-0378">Hydrolase</keyword>
<evidence type="ECO:0000256" key="9">
    <source>
        <dbReference type="ARBA" id="ARBA00023125"/>
    </source>
</evidence>
<comment type="similarity">
    <text evidence="1">Belongs to the helicase family. UvrD subfamily.</text>
</comment>
<dbReference type="GO" id="GO:0033202">
    <property type="term" value="C:DNA helicase complex"/>
    <property type="evidence" value="ECO:0007669"/>
    <property type="project" value="TreeGrafter"/>
</dbReference>
<dbReference type="SUPFAM" id="SSF52980">
    <property type="entry name" value="Restriction endonuclease-like"/>
    <property type="match status" value="1"/>
</dbReference>
<dbReference type="PATRIC" id="fig|1653476.3.peg.388"/>
<evidence type="ECO:0000256" key="4">
    <source>
        <dbReference type="ARBA" id="ARBA00022763"/>
    </source>
</evidence>
<reference evidence="19 20" key="1">
    <citation type="journal article" date="2016" name="Int. J. Syst. Evol. Microbiol.">
        <title>Caldimicrobium thiodismutans sp. nov., a sulfur-disproportionating bacterium isolated from a hot spring, and emended description of the genus Caldimicrobium.</title>
        <authorList>
            <person name="Kojima H."/>
            <person name="Umezawa K."/>
            <person name="Fukui M."/>
        </authorList>
    </citation>
    <scope>NUCLEOTIDE SEQUENCE [LARGE SCALE GENOMIC DNA]</scope>
    <source>
        <strain evidence="19 20">TF1</strain>
    </source>
</reference>
<feature type="binding site" evidence="16">
    <location>
        <begin position="33"/>
        <end position="40"/>
    </location>
    <ligand>
        <name>ATP</name>
        <dbReference type="ChEBI" id="CHEBI:30616"/>
    </ligand>
</feature>
<dbReference type="PROSITE" id="PS51198">
    <property type="entry name" value="UVRD_HELICASE_ATP_BIND"/>
    <property type="match status" value="1"/>
</dbReference>
<dbReference type="Gene3D" id="3.40.50.300">
    <property type="entry name" value="P-loop containing nucleotide triphosphate hydrolases"/>
    <property type="match status" value="3"/>
</dbReference>
<dbReference type="OrthoDB" id="9810135at2"/>
<keyword evidence="8 16" id="KW-0067">ATP-binding</keyword>
<dbReference type="Gene3D" id="1.10.10.160">
    <property type="match status" value="1"/>
</dbReference>
<keyword evidence="7" id="KW-0269">Exonuclease</keyword>
<dbReference type="InterPro" id="IPR013986">
    <property type="entry name" value="DExx_box_DNA_helicase_dom_sf"/>
</dbReference>
<evidence type="ECO:0000313" key="19">
    <source>
        <dbReference type="EMBL" id="BAU22779.1"/>
    </source>
</evidence>
<keyword evidence="6 16" id="KW-0347">Helicase</keyword>
<keyword evidence="11" id="KW-0413">Isomerase</keyword>
<dbReference type="GO" id="GO:0005524">
    <property type="term" value="F:ATP binding"/>
    <property type="evidence" value="ECO:0007669"/>
    <property type="project" value="UniProtKB-UniRule"/>
</dbReference>
<keyword evidence="10" id="KW-0234">DNA repair</keyword>
<evidence type="ECO:0000256" key="12">
    <source>
        <dbReference type="ARBA" id="ARBA00034617"/>
    </source>
</evidence>
<evidence type="ECO:0000256" key="5">
    <source>
        <dbReference type="ARBA" id="ARBA00022801"/>
    </source>
</evidence>
<sequence length="941" mass="111309">MNAIDKIKEIIPSLNDDQIEAITTTDGPLLIIAGPGTGKTLTLVARTLYLLISEKAQPDEIILTTFTEKAAYELRDRISQLARKINYQGQLHLIKMGTIHSLCNEYIMKFLSYTPLKRGYSVLEELTQIFFIYENFDEVMIKRDGKFLGKWAKKWRAIKEVVPYLNKITEEMIDISKLEDSNDEFLMALAGCYKAYCQKLFETNRVDFAHLLKIFYELLCNEKVYRKIKSKIRYIMVDEYQDTNYIQEQILLKLASPENNICVVGDEDQSLYRFRGATVRNILEFPKHFKNCKQIKLTINYRSHKKIIEKYNKFITSIDWNGFRYPKEIKPDPSAEFPEYPAVFCIWGRDEKDEAKRVVQLIKFLKNKKIIEDWSDVSILLKSVKSEHSSHYINALKDDNIPYFSPRAKKYFENTEVKLLIACYSIIFGFYGDILKEYPHREYIEESIKLLPKNINQALKDYLRRKVRQIENLKTGSLDLTILDYFYQLLAYQPFSAFLKDKNKAYNLSIFSKLLSVFMDYYDISLVTAKNKEFIKNYLFGSFLNFLMQTGIDEYEDPYNPIPKGFVQIMTIHQAKGLEFPVVLVGSLHKKFAVQKQVDRDLLPFSKRGTFETEEQMTKFDRLRHYYVAFSRAQKLLVLTTPEKPQDWFSTIWEGLDQYPYVEKETLQVQKFQSKPQFVPKKSYSLSNINVYETCPQQYLFYKEYEFQPSRSAQVLFGSLVHHTIEDIHRAVLDRKSFTTQDIENWFEQNYKALLLSGLRPISKTQKEVALKQVINYFNQNQDILERISETEVEVSVEKEDYIITGKIDLLMSKDGKFEILDFKTQPKQEKNPELIDKYFKQLCLYAYILKERYNKPVEKIYIYWTSEEKRKDALMEMKYSEKDIEAAWNYFDEVVKKIKSENFRVNIPPDTEKVCKECDFRFYCSQNGIIKFKTKELEEV</sequence>
<evidence type="ECO:0000256" key="11">
    <source>
        <dbReference type="ARBA" id="ARBA00023235"/>
    </source>
</evidence>
<dbReference type="PROSITE" id="PS51217">
    <property type="entry name" value="UVRD_HELICASE_CTER"/>
    <property type="match status" value="1"/>
</dbReference>
<dbReference type="Gene3D" id="3.90.320.10">
    <property type="match status" value="1"/>
</dbReference>
<evidence type="ECO:0000256" key="6">
    <source>
        <dbReference type="ARBA" id="ARBA00022806"/>
    </source>
</evidence>
<keyword evidence="3 16" id="KW-0547">Nucleotide-binding</keyword>
<evidence type="ECO:0000313" key="20">
    <source>
        <dbReference type="Proteomes" id="UP000068196"/>
    </source>
</evidence>
<evidence type="ECO:0000256" key="14">
    <source>
        <dbReference type="ARBA" id="ARBA00034923"/>
    </source>
</evidence>
<name>A0A0U4W0U1_9BACT</name>
<comment type="catalytic activity">
    <reaction evidence="12">
        <text>Couples ATP hydrolysis with the unwinding of duplex DNA by translocating in the 3'-5' direction.</text>
        <dbReference type="EC" id="5.6.2.4"/>
    </reaction>
</comment>
<keyword evidence="4" id="KW-0227">DNA damage</keyword>
<feature type="domain" description="UvrD-like helicase ATP-binding" evidence="17">
    <location>
        <begin position="12"/>
        <end position="304"/>
    </location>
</feature>
<protein>
    <recommendedName>
        <fullName evidence="13">DNA 3'-5' helicase</fullName>
        <ecNumber evidence="13">5.6.2.4</ecNumber>
    </recommendedName>
    <alternativeName>
        <fullName evidence="14">DNA 3'-5' helicase II</fullName>
    </alternativeName>
</protein>
<dbReference type="PANTHER" id="PTHR11070:SF2">
    <property type="entry name" value="ATP-DEPENDENT DNA HELICASE SRS2"/>
    <property type="match status" value="1"/>
</dbReference>
<dbReference type="CDD" id="cd17932">
    <property type="entry name" value="DEXQc_UvrD"/>
    <property type="match status" value="1"/>
</dbReference>
<comment type="catalytic activity">
    <reaction evidence="15">
        <text>ATP + H2O = ADP + phosphate + H(+)</text>
        <dbReference type="Rhea" id="RHEA:13065"/>
        <dbReference type="ChEBI" id="CHEBI:15377"/>
        <dbReference type="ChEBI" id="CHEBI:15378"/>
        <dbReference type="ChEBI" id="CHEBI:30616"/>
        <dbReference type="ChEBI" id="CHEBI:43474"/>
        <dbReference type="ChEBI" id="CHEBI:456216"/>
        <dbReference type="EC" id="5.6.2.4"/>
    </reaction>
</comment>
<evidence type="ECO:0000256" key="13">
    <source>
        <dbReference type="ARBA" id="ARBA00034808"/>
    </source>
</evidence>
<dbReference type="Pfam" id="PF12705">
    <property type="entry name" value="PDDEXK_1"/>
    <property type="match status" value="1"/>
</dbReference>
<evidence type="ECO:0000256" key="1">
    <source>
        <dbReference type="ARBA" id="ARBA00009922"/>
    </source>
</evidence>
<evidence type="ECO:0000256" key="3">
    <source>
        <dbReference type="ARBA" id="ARBA00022741"/>
    </source>
</evidence>
<dbReference type="KEGG" id="cthi:THC_0381"/>
<dbReference type="InterPro" id="IPR014016">
    <property type="entry name" value="UvrD-like_ATP-bd"/>
</dbReference>
<dbReference type="InterPro" id="IPR027417">
    <property type="entry name" value="P-loop_NTPase"/>
</dbReference>
<evidence type="ECO:0000256" key="2">
    <source>
        <dbReference type="ARBA" id="ARBA00022722"/>
    </source>
</evidence>
<evidence type="ECO:0000259" key="18">
    <source>
        <dbReference type="PROSITE" id="PS51217"/>
    </source>
</evidence>
<dbReference type="RefSeq" id="WP_068512566.1">
    <property type="nucleotide sequence ID" value="NZ_AP014945.1"/>
</dbReference>
<dbReference type="Proteomes" id="UP000068196">
    <property type="component" value="Chromosome"/>
</dbReference>
<dbReference type="GO" id="GO:0004527">
    <property type="term" value="F:exonuclease activity"/>
    <property type="evidence" value="ECO:0007669"/>
    <property type="project" value="UniProtKB-KW"/>
</dbReference>
<evidence type="ECO:0000256" key="8">
    <source>
        <dbReference type="ARBA" id="ARBA00022840"/>
    </source>
</evidence>
<dbReference type="InterPro" id="IPR038726">
    <property type="entry name" value="PDDEXK_AddAB-type"/>
</dbReference>
<dbReference type="InterPro" id="IPR011335">
    <property type="entry name" value="Restrct_endonuc-II-like"/>
</dbReference>
<dbReference type="AlphaFoldDB" id="A0A0U4W0U1"/>
<dbReference type="GO" id="GO:0003677">
    <property type="term" value="F:DNA binding"/>
    <property type="evidence" value="ECO:0007669"/>
    <property type="project" value="UniProtKB-KW"/>
</dbReference>
<dbReference type="GO" id="GO:0005829">
    <property type="term" value="C:cytosol"/>
    <property type="evidence" value="ECO:0007669"/>
    <property type="project" value="TreeGrafter"/>
</dbReference>
<dbReference type="GO" id="GO:0043138">
    <property type="term" value="F:3'-5' DNA helicase activity"/>
    <property type="evidence" value="ECO:0007669"/>
    <property type="project" value="UniProtKB-EC"/>
</dbReference>
<dbReference type="InterPro" id="IPR014017">
    <property type="entry name" value="DNA_helicase_UvrD-like_C"/>
</dbReference>
<dbReference type="Pfam" id="PF00580">
    <property type="entry name" value="UvrD-helicase"/>
    <property type="match status" value="1"/>
</dbReference>
<dbReference type="InterPro" id="IPR011604">
    <property type="entry name" value="PDDEXK-like_dom_sf"/>
</dbReference>
<keyword evidence="2" id="KW-0540">Nuclease</keyword>
<evidence type="ECO:0000256" key="7">
    <source>
        <dbReference type="ARBA" id="ARBA00022839"/>
    </source>
</evidence>
<dbReference type="SUPFAM" id="SSF52540">
    <property type="entry name" value="P-loop containing nucleoside triphosphate hydrolases"/>
    <property type="match status" value="1"/>
</dbReference>
<dbReference type="Pfam" id="PF13361">
    <property type="entry name" value="UvrD_C"/>
    <property type="match status" value="2"/>
</dbReference>
<evidence type="ECO:0000256" key="15">
    <source>
        <dbReference type="ARBA" id="ARBA00048988"/>
    </source>
</evidence>
<evidence type="ECO:0000259" key="17">
    <source>
        <dbReference type="PROSITE" id="PS51198"/>
    </source>
</evidence>
<evidence type="ECO:0000256" key="16">
    <source>
        <dbReference type="PROSITE-ProRule" id="PRU00560"/>
    </source>
</evidence>
<dbReference type="EC" id="5.6.2.4" evidence="13"/>
<reference evidence="20" key="2">
    <citation type="journal article" date="2016" name="Int. J. Syst. Evol. Microbiol.">
        <title>Caldimicrobium thiodismutans sp. nov., a sulfur-disproportionating bacterium isolated from a hot spring.</title>
        <authorList>
            <person name="Kojima H."/>
            <person name="Umezawa K."/>
            <person name="Fukui M."/>
        </authorList>
    </citation>
    <scope>NUCLEOTIDE SEQUENCE [LARGE SCALE GENOMIC DNA]</scope>
    <source>
        <strain evidence="20">TF1</strain>
    </source>
</reference>
<dbReference type="EMBL" id="AP014945">
    <property type="protein sequence ID" value="BAU22779.1"/>
    <property type="molecule type" value="Genomic_DNA"/>
</dbReference>
<organism evidence="19 20">
    <name type="scientific">Caldimicrobium thiodismutans</name>
    <dbReference type="NCBI Taxonomy" id="1653476"/>
    <lineage>
        <taxon>Bacteria</taxon>
        <taxon>Pseudomonadati</taxon>
        <taxon>Thermodesulfobacteriota</taxon>
        <taxon>Thermodesulfobacteria</taxon>
        <taxon>Thermodesulfobacteriales</taxon>
        <taxon>Thermodesulfobacteriaceae</taxon>
        <taxon>Caldimicrobium</taxon>
    </lineage>
</organism>
<accession>A0A0U4W0U1</accession>
<evidence type="ECO:0000256" key="10">
    <source>
        <dbReference type="ARBA" id="ARBA00023204"/>
    </source>
</evidence>
<keyword evidence="20" id="KW-1185">Reference proteome</keyword>
<dbReference type="InterPro" id="IPR000212">
    <property type="entry name" value="DNA_helicase_UvrD/REP"/>
</dbReference>
<dbReference type="PANTHER" id="PTHR11070">
    <property type="entry name" value="UVRD / RECB / PCRA DNA HELICASE FAMILY MEMBER"/>
    <property type="match status" value="1"/>
</dbReference>
<proteinExistence type="inferred from homology"/>
<feature type="domain" description="UvrD-like helicase C-terminal" evidence="18">
    <location>
        <begin position="308"/>
        <end position="577"/>
    </location>
</feature>
<gene>
    <name evidence="19" type="ORF">THC_0381</name>
</gene>
<keyword evidence="9" id="KW-0238">DNA-binding</keyword>
<dbReference type="GO" id="GO:0000725">
    <property type="term" value="P:recombinational repair"/>
    <property type="evidence" value="ECO:0007669"/>
    <property type="project" value="TreeGrafter"/>
</dbReference>